<sequence length="118" mass="12860">MTTVADYVASLQPPLRQLAEQLCALVDDALPEATGALWHGHPTWSLGERPGRRPVCLVKAHTSSVTFGLWRGKEVSDGSGRLRAGSRAMASVKLGDTSDLDHTLFTDWLRQAYSLEAK</sequence>
<dbReference type="Gene3D" id="3.90.1150.200">
    <property type="match status" value="1"/>
</dbReference>
<dbReference type="InterPro" id="IPR014922">
    <property type="entry name" value="YdhG-like"/>
</dbReference>
<dbReference type="SUPFAM" id="SSF159888">
    <property type="entry name" value="YdhG-like"/>
    <property type="match status" value="1"/>
</dbReference>
<dbReference type="EMBL" id="CM001440">
    <property type="protein sequence ID" value="EHR61265.1"/>
    <property type="molecule type" value="Genomic_DNA"/>
</dbReference>
<evidence type="ECO:0000313" key="2">
    <source>
        <dbReference type="EMBL" id="EHR61265.1"/>
    </source>
</evidence>
<dbReference type="Pfam" id="PF08818">
    <property type="entry name" value="DUF1801"/>
    <property type="match status" value="1"/>
</dbReference>
<reference evidence="2 3" key="1">
    <citation type="submission" date="2011-11" db="EMBL/GenBank/DDBJ databases">
        <title>The Noncontiguous Finished sequence of Saccharomonospora cyanea NA-134.</title>
        <authorList>
            <consortium name="US DOE Joint Genome Institute"/>
            <person name="Lucas S."/>
            <person name="Han J."/>
            <person name="Lapidus A."/>
            <person name="Cheng J.-F."/>
            <person name="Goodwin L."/>
            <person name="Pitluck S."/>
            <person name="Peters L."/>
            <person name="Ovchinnikova G."/>
            <person name="Lu M."/>
            <person name="Detter J.C."/>
            <person name="Han C."/>
            <person name="Tapia R."/>
            <person name="Land M."/>
            <person name="Hauser L."/>
            <person name="Kyrpides N."/>
            <person name="Ivanova N."/>
            <person name="Pagani I."/>
            <person name="Brambilla E.-M."/>
            <person name="Klenk H.-P."/>
            <person name="Woyke T."/>
        </authorList>
    </citation>
    <scope>NUCLEOTIDE SEQUENCE [LARGE SCALE GENOMIC DNA]</scope>
    <source>
        <strain evidence="2 3">NA-134</strain>
    </source>
</reference>
<dbReference type="STRING" id="882082.SaccyDRAFT_2389"/>
<gene>
    <name evidence="2" type="ORF">SaccyDRAFT_2389</name>
</gene>
<dbReference type="HOGENOM" id="CLU_1987962_0_0_11"/>
<organism evidence="2 3">
    <name type="scientific">Saccharomonospora cyanea NA-134</name>
    <dbReference type="NCBI Taxonomy" id="882082"/>
    <lineage>
        <taxon>Bacteria</taxon>
        <taxon>Bacillati</taxon>
        <taxon>Actinomycetota</taxon>
        <taxon>Actinomycetes</taxon>
        <taxon>Pseudonocardiales</taxon>
        <taxon>Pseudonocardiaceae</taxon>
        <taxon>Saccharomonospora</taxon>
    </lineage>
</organism>
<dbReference type="Proteomes" id="UP000002791">
    <property type="component" value="Chromosome"/>
</dbReference>
<protein>
    <recommendedName>
        <fullName evidence="1">YdhG-like domain-containing protein</fullName>
    </recommendedName>
</protein>
<dbReference type="eggNOG" id="COG5649">
    <property type="taxonomic scope" value="Bacteria"/>
</dbReference>
<accession>H5XCL9</accession>
<dbReference type="AlphaFoldDB" id="H5XCL9"/>
<evidence type="ECO:0000259" key="1">
    <source>
        <dbReference type="Pfam" id="PF08818"/>
    </source>
</evidence>
<feature type="domain" description="YdhG-like" evidence="1">
    <location>
        <begin position="16"/>
        <end position="112"/>
    </location>
</feature>
<name>H5XCL9_9PSEU</name>
<evidence type="ECO:0000313" key="3">
    <source>
        <dbReference type="Proteomes" id="UP000002791"/>
    </source>
</evidence>
<proteinExistence type="predicted"/>
<dbReference type="RefSeq" id="WP_005456368.1">
    <property type="nucleotide sequence ID" value="NZ_CM001440.1"/>
</dbReference>
<dbReference type="OrthoDB" id="192368at2"/>
<keyword evidence="3" id="KW-1185">Reference proteome</keyword>